<evidence type="ECO:0000313" key="4">
    <source>
        <dbReference type="Proteomes" id="UP001189429"/>
    </source>
</evidence>
<gene>
    <name evidence="3" type="ORF">PCOR1329_LOCUS48612</name>
</gene>
<feature type="transmembrane region" description="Helical" evidence="1">
    <location>
        <begin position="529"/>
        <end position="548"/>
    </location>
</feature>
<evidence type="ECO:0000313" key="3">
    <source>
        <dbReference type="EMBL" id="CAK0859176.1"/>
    </source>
</evidence>
<dbReference type="Proteomes" id="UP001189429">
    <property type="component" value="Unassembled WGS sequence"/>
</dbReference>
<keyword evidence="2" id="KW-0732">Signal</keyword>
<keyword evidence="4" id="KW-1185">Reference proteome</keyword>
<feature type="chain" id="PRO_5046533830" evidence="2">
    <location>
        <begin position="24"/>
        <end position="570"/>
    </location>
</feature>
<dbReference type="EMBL" id="CAUYUJ010015872">
    <property type="protein sequence ID" value="CAK0859176.1"/>
    <property type="molecule type" value="Genomic_DNA"/>
</dbReference>
<protein>
    <submittedName>
        <fullName evidence="3">Uncharacterized protein</fullName>
    </submittedName>
</protein>
<keyword evidence="1" id="KW-0812">Transmembrane</keyword>
<proteinExistence type="predicted"/>
<reference evidence="3" key="1">
    <citation type="submission" date="2023-10" db="EMBL/GenBank/DDBJ databases">
        <authorList>
            <person name="Chen Y."/>
            <person name="Shah S."/>
            <person name="Dougan E. K."/>
            <person name="Thang M."/>
            <person name="Chan C."/>
        </authorList>
    </citation>
    <scope>NUCLEOTIDE SEQUENCE [LARGE SCALE GENOMIC DNA]</scope>
</reference>
<keyword evidence="1" id="KW-0472">Membrane</keyword>
<keyword evidence="1" id="KW-1133">Transmembrane helix</keyword>
<accession>A0ABN9UHP5</accession>
<name>A0ABN9UHP5_9DINO</name>
<organism evidence="3 4">
    <name type="scientific">Prorocentrum cordatum</name>
    <dbReference type="NCBI Taxonomy" id="2364126"/>
    <lineage>
        <taxon>Eukaryota</taxon>
        <taxon>Sar</taxon>
        <taxon>Alveolata</taxon>
        <taxon>Dinophyceae</taxon>
        <taxon>Prorocentrales</taxon>
        <taxon>Prorocentraceae</taxon>
        <taxon>Prorocentrum</taxon>
    </lineage>
</organism>
<evidence type="ECO:0000256" key="1">
    <source>
        <dbReference type="SAM" id="Phobius"/>
    </source>
</evidence>
<evidence type="ECO:0000256" key="2">
    <source>
        <dbReference type="SAM" id="SignalP"/>
    </source>
</evidence>
<comment type="caution">
    <text evidence="3">The sequence shown here is derived from an EMBL/GenBank/DDBJ whole genome shotgun (WGS) entry which is preliminary data.</text>
</comment>
<sequence length="570" mass="63464">MPAPPTYAALIFAAIVIPACVHARTELVQRKGTLRATVDKDLFYSNLRDALGDTLGCGEDVPEKRKEKLAAIERRLLPIWKSLPKSASGRIERPLLRYIAHRYFVGASSIMIRGFERSLQPNQSFVGSADILSRQVPAYLEAALESQHAQEHGFDLHDAVHMVAMLRKLISDSDAALLEKVYEAQRKSTARPLTRAGLEQVLHEYMVHWLLGDDTESIQSFLDDRYRLDQAFPRWSEITGLQLGEIRAFDFERGRTGAGTMLSGYSFGDAQEVVGRITSSFASFWDDECSDMRDKLVAMDQHHTGRVPLSRFYSRRLSAEWRFAESEDYLRELGALDETSRWHGKEVIIPNYIGAASNCIVATPHYLVCCADSCEGILGELEARISAAVAPPAEILALVGNMSSQTSLDDEEPPKLKGSLSRQLDQIASAHGGKVPLHGRLFAQWLHYAFPRECPFPHRTGATSQKAPSEFGDYVVSEHDRRKHAEAQLEMPVEVQKEDAQWMSQWSSEEELRSEYAMDLRAPWEVRPLAGAVALLLLVAAGFAAAFGRSAGSKASGSLLPQRQGKAHFI</sequence>
<feature type="signal peptide" evidence="2">
    <location>
        <begin position="1"/>
        <end position="23"/>
    </location>
</feature>